<organism evidence="2 3">
    <name type="scientific">Candidatus Ghiorseimicrobium undicola</name>
    <dbReference type="NCBI Taxonomy" id="1974746"/>
    <lineage>
        <taxon>Bacteria</taxon>
        <taxon>Pseudomonadati</taxon>
        <taxon>Candidatus Omnitrophota</taxon>
        <taxon>Candidatus Ghiorseimicrobium</taxon>
    </lineage>
</organism>
<feature type="domain" description="Fibronectin type-III" evidence="1">
    <location>
        <begin position="237"/>
        <end position="337"/>
    </location>
</feature>
<dbReference type="PANTHER" id="PTHR16897:SF2">
    <property type="entry name" value="OS03G0226600 PROTEIN"/>
    <property type="match status" value="1"/>
</dbReference>
<evidence type="ECO:0000313" key="3">
    <source>
        <dbReference type="Proteomes" id="UP000229641"/>
    </source>
</evidence>
<gene>
    <name evidence="2" type="ORF">COV72_00465</name>
</gene>
<dbReference type="Gene3D" id="2.60.40.10">
    <property type="entry name" value="Immunoglobulins"/>
    <property type="match status" value="4"/>
</dbReference>
<dbReference type="PANTHER" id="PTHR16897">
    <property type="entry name" value="OS10G0105400 PROTEIN"/>
    <property type="match status" value="1"/>
</dbReference>
<reference evidence="2 3" key="1">
    <citation type="submission" date="2017-09" db="EMBL/GenBank/DDBJ databases">
        <title>Depth-based differentiation of microbial function through sediment-hosted aquifers and enrichment of novel symbionts in the deep terrestrial subsurface.</title>
        <authorList>
            <person name="Probst A.J."/>
            <person name="Ladd B."/>
            <person name="Jarett J.K."/>
            <person name="Geller-Mcgrath D.E."/>
            <person name="Sieber C.M."/>
            <person name="Emerson J.B."/>
            <person name="Anantharaman K."/>
            <person name="Thomas B.C."/>
            <person name="Malmstrom R."/>
            <person name="Stieglmeier M."/>
            <person name="Klingl A."/>
            <person name="Woyke T."/>
            <person name="Ryan C.M."/>
            <person name="Banfield J.F."/>
        </authorList>
    </citation>
    <scope>NUCLEOTIDE SEQUENCE [LARGE SCALE GENOMIC DNA]</scope>
    <source>
        <strain evidence="2">CG11_big_fil_rev_8_21_14_0_20_42_13</strain>
    </source>
</reference>
<dbReference type="AlphaFoldDB" id="A0A2H0LZY3"/>
<evidence type="ECO:0000313" key="2">
    <source>
        <dbReference type="EMBL" id="PIQ89932.1"/>
    </source>
</evidence>
<dbReference type="EMBL" id="PCWA01000008">
    <property type="protein sequence ID" value="PIQ89932.1"/>
    <property type="molecule type" value="Genomic_DNA"/>
</dbReference>
<dbReference type="InterPro" id="IPR003961">
    <property type="entry name" value="FN3_dom"/>
</dbReference>
<evidence type="ECO:0000259" key="1">
    <source>
        <dbReference type="PROSITE" id="PS50853"/>
    </source>
</evidence>
<name>A0A2H0LZY3_9BACT</name>
<protein>
    <recommendedName>
        <fullName evidence="1">Fibronectin type-III domain-containing protein</fullName>
    </recommendedName>
</protein>
<sequence>MLLFLFSVSAYSYNSANYTLTNPKIVTGGGKVNSPNYFLDDVTIGKFLSGKIQSQNYTLDAINIDTQLKPNTPIINSVTTPTNISTQAISGTKDADTSIYINGYEAVPLDANTAWSYGVSLTEGNNYFIITSRNIEGIESDSVTVNIILDTTSPAVPTINPVTSPTNTSTQIISGTKEADTSIWINGIERVPINSSSLWLVNISLAEGNNILNITAKDALLNESQITQANILLDTSAPGTPQVTDDGIYTTDSSQLHASWASSDPETGITEYQYAIGTSPGAIDIVDWLSCGLSIDITHTGLNLSQGQSYFISVKAKNGAGDWSNVGLSDGIKINQSTPAIINIQPPNATAGYRDDTINFSVNASDSDGDSLLYQFSIDTQIIQPWQASPDFNWQTSGTNPGIHAIRVEVSDNNGGIAAQDIDTCLFRKPPALPN</sequence>
<accession>A0A2H0LZY3</accession>
<proteinExistence type="predicted"/>
<comment type="caution">
    <text evidence="2">The sequence shown here is derived from an EMBL/GenBank/DDBJ whole genome shotgun (WGS) entry which is preliminary data.</text>
</comment>
<dbReference type="Proteomes" id="UP000229641">
    <property type="component" value="Unassembled WGS sequence"/>
</dbReference>
<dbReference type="PROSITE" id="PS50853">
    <property type="entry name" value="FN3"/>
    <property type="match status" value="1"/>
</dbReference>
<dbReference type="InterPro" id="IPR013783">
    <property type="entry name" value="Ig-like_fold"/>
</dbReference>